<evidence type="ECO:0000313" key="1">
    <source>
        <dbReference type="EMBL" id="OME10122.1"/>
    </source>
</evidence>
<reference evidence="1 2" key="1">
    <citation type="submission" date="2016-10" db="EMBL/GenBank/DDBJ databases">
        <title>Paenibacillus species isolates.</title>
        <authorList>
            <person name="Beno S.M."/>
        </authorList>
    </citation>
    <scope>NUCLEOTIDE SEQUENCE [LARGE SCALE GENOMIC DNA]</scope>
    <source>
        <strain evidence="1 2">FSL H7-0918</strain>
    </source>
</reference>
<gene>
    <name evidence="1" type="ORF">BSK47_31375</name>
</gene>
<organism evidence="1 2">
    <name type="scientific">Paenibacillus odorifer</name>
    <dbReference type="NCBI Taxonomy" id="189426"/>
    <lineage>
        <taxon>Bacteria</taxon>
        <taxon>Bacillati</taxon>
        <taxon>Bacillota</taxon>
        <taxon>Bacilli</taxon>
        <taxon>Bacillales</taxon>
        <taxon>Paenibacillaceae</taxon>
        <taxon>Paenibacillus</taxon>
    </lineage>
</organism>
<accession>A0AB36J2K8</accession>
<name>A0AB36J2K8_9BACL</name>
<dbReference type="Proteomes" id="UP000187323">
    <property type="component" value="Unassembled WGS sequence"/>
</dbReference>
<proteinExistence type="predicted"/>
<dbReference type="EMBL" id="MPTO01000052">
    <property type="protein sequence ID" value="OME10122.1"/>
    <property type="molecule type" value="Genomic_DNA"/>
</dbReference>
<comment type="caution">
    <text evidence="1">The sequence shown here is derived from an EMBL/GenBank/DDBJ whole genome shotgun (WGS) entry which is preliminary data.</text>
</comment>
<evidence type="ECO:0008006" key="3">
    <source>
        <dbReference type="Google" id="ProtNLM"/>
    </source>
</evidence>
<sequence length="226" mass="24494">MKKTWIYIFIIFFLTVGGFLNIGSITEVLADNVEENHVSSDEQMNVEMSVLDDVYKVEKDTVITEVYSSQLLKVVPSIDSPSIDMSGVTLSKTLTVEIGNSSESGWQYDISMQDFIVTRSYSDNRHVTASFPSSYVAFTVTDLEAIEGNPEGIFLGSGFFSDSQTVLQASEGSGRGTFKAAINLNISVPALLNIKNAQGMSIPEGRIGMLTGSYSSTMTCTLVSGI</sequence>
<dbReference type="AlphaFoldDB" id="A0AB36J2K8"/>
<dbReference type="RefSeq" id="WP_076138958.1">
    <property type="nucleotide sequence ID" value="NZ_MPTN01000060.1"/>
</dbReference>
<evidence type="ECO:0000313" key="2">
    <source>
        <dbReference type="Proteomes" id="UP000187323"/>
    </source>
</evidence>
<protein>
    <recommendedName>
        <fullName evidence="3">WxL domain-containing protein</fullName>
    </recommendedName>
</protein>